<accession>A0ABS2TTR3</accession>
<keyword evidence="4" id="KW-1185">Reference proteome</keyword>
<feature type="region of interest" description="Disordered" evidence="1">
    <location>
        <begin position="1"/>
        <end position="22"/>
    </location>
</feature>
<dbReference type="EMBL" id="JADKYB010000010">
    <property type="protein sequence ID" value="MBM9506730.1"/>
    <property type="molecule type" value="Genomic_DNA"/>
</dbReference>
<gene>
    <name evidence="3" type="ORF">ITX44_19655</name>
</gene>
<feature type="domain" description="Helix-turn-helix" evidence="2">
    <location>
        <begin position="17"/>
        <end position="68"/>
    </location>
</feature>
<proteinExistence type="predicted"/>
<organism evidence="3 4">
    <name type="scientific">Actinacidiphila acididurans</name>
    <dbReference type="NCBI Taxonomy" id="2784346"/>
    <lineage>
        <taxon>Bacteria</taxon>
        <taxon>Bacillati</taxon>
        <taxon>Actinomycetota</taxon>
        <taxon>Actinomycetes</taxon>
        <taxon>Kitasatosporales</taxon>
        <taxon>Streptomycetaceae</taxon>
        <taxon>Actinacidiphila</taxon>
    </lineage>
</organism>
<evidence type="ECO:0000259" key="2">
    <source>
        <dbReference type="Pfam" id="PF19575"/>
    </source>
</evidence>
<dbReference type="Proteomes" id="UP000749040">
    <property type="component" value="Unassembled WGS sequence"/>
</dbReference>
<sequence length="81" mass="9202">MISELNGHVQPQKRRPRRRGEERELLRAQLKKGYARPASIRNLAAEHDLSYGLTRVLLLEAGVELRTRKHKPSPAGVTDAH</sequence>
<dbReference type="InterPro" id="IPR045745">
    <property type="entry name" value="HTH_58_Actinobacteria-type"/>
</dbReference>
<dbReference type="Pfam" id="PF19575">
    <property type="entry name" value="HTH_58"/>
    <property type="match status" value="1"/>
</dbReference>
<reference evidence="3 4" key="1">
    <citation type="submission" date="2021-01" db="EMBL/GenBank/DDBJ databases">
        <title>Streptomyces acididurans sp. nov., isolated from a peat swamp forest soil.</title>
        <authorList>
            <person name="Chantavorakit T."/>
            <person name="Duangmal K."/>
        </authorList>
    </citation>
    <scope>NUCLEOTIDE SEQUENCE [LARGE SCALE GENOMIC DNA]</scope>
    <source>
        <strain evidence="3 4">KK5PA1</strain>
    </source>
</reference>
<name>A0ABS2TTR3_9ACTN</name>
<comment type="caution">
    <text evidence="3">The sequence shown here is derived from an EMBL/GenBank/DDBJ whole genome shotgun (WGS) entry which is preliminary data.</text>
</comment>
<evidence type="ECO:0000256" key="1">
    <source>
        <dbReference type="SAM" id="MobiDB-lite"/>
    </source>
</evidence>
<evidence type="ECO:0000313" key="4">
    <source>
        <dbReference type="Proteomes" id="UP000749040"/>
    </source>
</evidence>
<evidence type="ECO:0000313" key="3">
    <source>
        <dbReference type="EMBL" id="MBM9506730.1"/>
    </source>
</evidence>
<protein>
    <recommendedName>
        <fullName evidence="2">Helix-turn-helix domain-containing protein</fullName>
    </recommendedName>
</protein>
<dbReference type="RefSeq" id="WP_205358784.1">
    <property type="nucleotide sequence ID" value="NZ_JADKYB010000010.1"/>
</dbReference>